<dbReference type="InterPro" id="IPR022657">
    <property type="entry name" value="De-COase2_CS"/>
</dbReference>
<protein>
    <submittedName>
        <fullName evidence="9">Pyridoxal-dependent decarboxylase, exosortase A system-associated</fullName>
    </submittedName>
</protein>
<accession>A0A545TAB1</accession>
<dbReference type="Gene3D" id="2.40.37.10">
    <property type="entry name" value="Lyase, Ornithine Decarboxylase, Chain A, domain 1"/>
    <property type="match status" value="1"/>
</dbReference>
<dbReference type="GO" id="GO:0008836">
    <property type="term" value="F:diaminopimelate decarboxylase activity"/>
    <property type="evidence" value="ECO:0007669"/>
    <property type="project" value="TreeGrafter"/>
</dbReference>
<dbReference type="PANTHER" id="PTHR43727:SF2">
    <property type="entry name" value="GROUP IV DECARBOXYLASE"/>
    <property type="match status" value="1"/>
</dbReference>
<feature type="domain" description="Orn/DAP/Arg decarboxylase 2 N-terminal" evidence="8">
    <location>
        <begin position="37"/>
        <end position="283"/>
    </location>
</feature>
<evidence type="ECO:0000259" key="8">
    <source>
        <dbReference type="Pfam" id="PF02784"/>
    </source>
</evidence>
<evidence type="ECO:0000313" key="9">
    <source>
        <dbReference type="EMBL" id="TQV74137.1"/>
    </source>
</evidence>
<dbReference type="PANTHER" id="PTHR43727">
    <property type="entry name" value="DIAMINOPIMELATE DECARBOXYLASE"/>
    <property type="match status" value="1"/>
</dbReference>
<dbReference type="Gene3D" id="3.20.20.10">
    <property type="entry name" value="Alanine racemase"/>
    <property type="match status" value="1"/>
</dbReference>
<evidence type="ECO:0000256" key="3">
    <source>
        <dbReference type="ARBA" id="ARBA00022898"/>
    </source>
</evidence>
<keyword evidence="4" id="KW-0456">Lyase</keyword>
<evidence type="ECO:0000256" key="1">
    <source>
        <dbReference type="ARBA" id="ARBA00001933"/>
    </source>
</evidence>
<dbReference type="Pfam" id="PF00278">
    <property type="entry name" value="Orn_DAP_Arg_deC"/>
    <property type="match status" value="1"/>
</dbReference>
<dbReference type="PRINTS" id="PR01179">
    <property type="entry name" value="ODADCRBXLASE"/>
</dbReference>
<dbReference type="NCBIfam" id="TIGR03099">
    <property type="entry name" value="dCO2ase_PEP1"/>
    <property type="match status" value="1"/>
</dbReference>
<comment type="cofactor">
    <cofactor evidence="1 5">
        <name>pyridoxal 5'-phosphate</name>
        <dbReference type="ChEBI" id="CHEBI:597326"/>
    </cofactor>
</comment>
<evidence type="ECO:0000259" key="7">
    <source>
        <dbReference type="Pfam" id="PF00278"/>
    </source>
</evidence>
<reference evidence="9 10" key="1">
    <citation type="submission" date="2019-06" db="EMBL/GenBank/DDBJ databases">
        <title>Draft genome of Aliikangiella marina GYP-15.</title>
        <authorList>
            <person name="Wang G."/>
        </authorList>
    </citation>
    <scope>NUCLEOTIDE SEQUENCE [LARGE SCALE GENOMIC DNA]</scope>
    <source>
        <strain evidence="9 10">GYP-15</strain>
    </source>
</reference>
<dbReference type="InterPro" id="IPR022644">
    <property type="entry name" value="De-COase2_N"/>
</dbReference>
<evidence type="ECO:0000256" key="4">
    <source>
        <dbReference type="ARBA" id="ARBA00023239"/>
    </source>
</evidence>
<sequence>MSQFQANGDQLQLNGQPLSLVRQHAGQTPFYAYDRSVIHQKVRLLRQKLPAQLKFHYAVKANPMPAVIHFLAGLVDGLDVASGNELREALNTEMNGSHISFAGPGKQKAELTMAVGTQTTINVESFNELKLLKEISDELGVRARVAVRVNPDFELKSSGMKMGGGAQQFGVDAELAPSMLEKITEYGLHYRGLHIFTGSQNLNPESIITAHKGIFELANRLQDSAKSDIETLNIGGGLGIPYFPGEKPLPLEPIGESLEPLMQQFYSRWGNCKIAMELGRFLVGDCGIYVSEVIDIKHSRGTEFVVINGGLHHHLAASGNFGQVVRKNYPVAVGNKMSQSKDKAVQVVGPLCTPLDLLANKYELPKIDIGDLIVIYQSGAYGFTASPRDFLSHPQPVEILV</sequence>
<comment type="similarity">
    <text evidence="6">Belongs to the Orn/Lys/Arg decarboxylase class-II family.</text>
</comment>
<evidence type="ECO:0000256" key="2">
    <source>
        <dbReference type="ARBA" id="ARBA00022793"/>
    </source>
</evidence>
<dbReference type="SUPFAM" id="SSF51419">
    <property type="entry name" value="PLP-binding barrel"/>
    <property type="match status" value="1"/>
</dbReference>
<dbReference type="GO" id="GO:0009089">
    <property type="term" value="P:lysine biosynthetic process via diaminopimelate"/>
    <property type="evidence" value="ECO:0007669"/>
    <property type="project" value="TreeGrafter"/>
</dbReference>
<keyword evidence="3 5" id="KW-0663">Pyridoxal phosphate</keyword>
<dbReference type="Pfam" id="PF02784">
    <property type="entry name" value="Orn_Arg_deC_N"/>
    <property type="match status" value="1"/>
</dbReference>
<name>A0A545TAB1_9GAMM</name>
<feature type="modified residue" description="N6-(pyridoxal phosphate)lysine" evidence="5">
    <location>
        <position position="60"/>
    </location>
</feature>
<dbReference type="SUPFAM" id="SSF50621">
    <property type="entry name" value="Alanine racemase C-terminal domain-like"/>
    <property type="match status" value="1"/>
</dbReference>
<dbReference type="InterPro" id="IPR017530">
    <property type="entry name" value="DCO2ase_PEP1"/>
</dbReference>
<keyword evidence="2" id="KW-0210">Decarboxylase</keyword>
<evidence type="ECO:0000256" key="6">
    <source>
        <dbReference type="RuleBase" id="RU003737"/>
    </source>
</evidence>
<feature type="active site" description="Proton donor" evidence="5">
    <location>
        <position position="352"/>
    </location>
</feature>
<dbReference type="InterPro" id="IPR009006">
    <property type="entry name" value="Ala_racemase/Decarboxylase_C"/>
</dbReference>
<dbReference type="EMBL" id="VIKR01000003">
    <property type="protein sequence ID" value="TQV74137.1"/>
    <property type="molecule type" value="Genomic_DNA"/>
</dbReference>
<dbReference type="OrthoDB" id="9802147at2"/>
<evidence type="ECO:0000313" key="10">
    <source>
        <dbReference type="Proteomes" id="UP000317839"/>
    </source>
</evidence>
<keyword evidence="10" id="KW-1185">Reference proteome</keyword>
<dbReference type="InterPro" id="IPR022643">
    <property type="entry name" value="De-COase2_C"/>
</dbReference>
<organism evidence="9 10">
    <name type="scientific">Aliikangiella marina</name>
    <dbReference type="NCBI Taxonomy" id="1712262"/>
    <lineage>
        <taxon>Bacteria</taxon>
        <taxon>Pseudomonadati</taxon>
        <taxon>Pseudomonadota</taxon>
        <taxon>Gammaproteobacteria</taxon>
        <taxon>Oceanospirillales</taxon>
        <taxon>Pleioneaceae</taxon>
        <taxon>Aliikangiella</taxon>
    </lineage>
</organism>
<comment type="caution">
    <text evidence="9">The sequence shown here is derived from an EMBL/GenBank/DDBJ whole genome shotgun (WGS) entry which is preliminary data.</text>
</comment>
<dbReference type="AlphaFoldDB" id="A0A545TAB1"/>
<evidence type="ECO:0000256" key="5">
    <source>
        <dbReference type="PIRSR" id="PIRSR600183-50"/>
    </source>
</evidence>
<proteinExistence type="inferred from homology"/>
<dbReference type="Proteomes" id="UP000317839">
    <property type="component" value="Unassembled WGS sequence"/>
</dbReference>
<dbReference type="InterPro" id="IPR029066">
    <property type="entry name" value="PLP-binding_barrel"/>
</dbReference>
<dbReference type="CDD" id="cd06839">
    <property type="entry name" value="PLPDE_III_Btrk_like"/>
    <property type="match status" value="1"/>
</dbReference>
<gene>
    <name evidence="9" type="ORF">FLL45_12930</name>
</gene>
<dbReference type="FunFam" id="3.20.20.10:FF:000003">
    <property type="entry name" value="Diaminopimelate decarboxylase"/>
    <property type="match status" value="1"/>
</dbReference>
<feature type="domain" description="Orn/DAP/Arg decarboxylase 2 C-terminal" evidence="7">
    <location>
        <begin position="30"/>
        <end position="379"/>
    </location>
</feature>
<dbReference type="PROSITE" id="PS00879">
    <property type="entry name" value="ODR_DC_2_2"/>
    <property type="match status" value="1"/>
</dbReference>
<dbReference type="InterPro" id="IPR000183">
    <property type="entry name" value="Orn/DAP/Arg_de-COase"/>
</dbReference>